<gene>
    <name evidence="2" type="ORF">EK21DRAFT_92504</name>
</gene>
<reference evidence="2" key="1">
    <citation type="journal article" date="2020" name="Stud. Mycol.">
        <title>101 Dothideomycetes genomes: a test case for predicting lifestyles and emergence of pathogens.</title>
        <authorList>
            <person name="Haridas S."/>
            <person name="Albert R."/>
            <person name="Binder M."/>
            <person name="Bloem J."/>
            <person name="Labutti K."/>
            <person name="Salamov A."/>
            <person name="Andreopoulos B."/>
            <person name="Baker S."/>
            <person name="Barry K."/>
            <person name="Bills G."/>
            <person name="Bluhm B."/>
            <person name="Cannon C."/>
            <person name="Castanera R."/>
            <person name="Culley D."/>
            <person name="Daum C."/>
            <person name="Ezra D."/>
            <person name="Gonzalez J."/>
            <person name="Henrissat B."/>
            <person name="Kuo A."/>
            <person name="Liang C."/>
            <person name="Lipzen A."/>
            <person name="Lutzoni F."/>
            <person name="Magnuson J."/>
            <person name="Mondo S."/>
            <person name="Nolan M."/>
            <person name="Ohm R."/>
            <person name="Pangilinan J."/>
            <person name="Park H.-J."/>
            <person name="Ramirez L."/>
            <person name="Alfaro M."/>
            <person name="Sun H."/>
            <person name="Tritt A."/>
            <person name="Yoshinaga Y."/>
            <person name="Zwiers L.-H."/>
            <person name="Turgeon B."/>
            <person name="Goodwin S."/>
            <person name="Spatafora J."/>
            <person name="Crous P."/>
            <person name="Grigoriev I."/>
        </authorList>
    </citation>
    <scope>NUCLEOTIDE SEQUENCE</scope>
    <source>
        <strain evidence="2">CBS 110217</strain>
    </source>
</reference>
<evidence type="ECO:0000313" key="3">
    <source>
        <dbReference type="Proteomes" id="UP000799777"/>
    </source>
</evidence>
<dbReference type="Proteomes" id="UP000799777">
    <property type="component" value="Unassembled WGS sequence"/>
</dbReference>
<dbReference type="AlphaFoldDB" id="A0A9P4H2X6"/>
<organism evidence="2 3">
    <name type="scientific">Setomelanomma holmii</name>
    <dbReference type="NCBI Taxonomy" id="210430"/>
    <lineage>
        <taxon>Eukaryota</taxon>
        <taxon>Fungi</taxon>
        <taxon>Dikarya</taxon>
        <taxon>Ascomycota</taxon>
        <taxon>Pezizomycotina</taxon>
        <taxon>Dothideomycetes</taxon>
        <taxon>Pleosporomycetidae</taxon>
        <taxon>Pleosporales</taxon>
        <taxon>Pleosporineae</taxon>
        <taxon>Phaeosphaeriaceae</taxon>
        <taxon>Setomelanomma</taxon>
    </lineage>
</organism>
<feature type="compositionally biased region" description="Acidic residues" evidence="1">
    <location>
        <begin position="1"/>
        <end position="17"/>
    </location>
</feature>
<evidence type="ECO:0000313" key="2">
    <source>
        <dbReference type="EMBL" id="KAF2026374.1"/>
    </source>
</evidence>
<evidence type="ECO:0000256" key="1">
    <source>
        <dbReference type="SAM" id="MobiDB-lite"/>
    </source>
</evidence>
<protein>
    <submittedName>
        <fullName evidence="2">Uncharacterized protein</fullName>
    </submittedName>
</protein>
<proteinExistence type="predicted"/>
<feature type="region of interest" description="Disordered" evidence="1">
    <location>
        <begin position="1"/>
        <end position="24"/>
    </location>
</feature>
<name>A0A9P4H2X6_9PLEO</name>
<keyword evidence="3" id="KW-1185">Reference proteome</keyword>
<sequence length="380" mass="42112">MSSDGEDPPTPASEEDAPAAPRAPAETYQLPKSDVHFAFGPQSWYWARLGGRWQFVRSKASEWKTIGIEDPYWVAFKHDTGVFMGGCNDDGEGKLSHTWNDGHMVRAGDVDSFVESRDAYRKLYDWIDERVKSDVEKVRDVSISIGPKGNYFARCGDSHITHALPKDLQAAIKESDSPPVSVALGIKGAWILLRADGTRTWDLRHAYPSLASTYHLTKDTNKVVFAALDPYVLDQYFLVNEQGGCSYNHNSLDADAGKVIHEMTDTYMRMRARRDGTTFTHSMALNGASRQIHITPTSNAQETKMDVWIATLRARHGIATRKNAGFRARGDDGIPLGGLGISDYSPDLLFRSSNDLEEVDLCRTQAAALLGAKLTVSNRV</sequence>
<comment type="caution">
    <text evidence="2">The sequence shown here is derived from an EMBL/GenBank/DDBJ whole genome shotgun (WGS) entry which is preliminary data.</text>
</comment>
<dbReference type="EMBL" id="ML978245">
    <property type="protein sequence ID" value="KAF2026374.1"/>
    <property type="molecule type" value="Genomic_DNA"/>
</dbReference>
<accession>A0A9P4H2X6</accession>
<dbReference type="OrthoDB" id="4764735at2759"/>